<dbReference type="InterPro" id="IPR002792">
    <property type="entry name" value="TRAM_dom"/>
</dbReference>
<dbReference type="OrthoDB" id="9804590at2"/>
<dbReference type="InterPro" id="IPR010280">
    <property type="entry name" value="U5_MeTrfase_fam"/>
</dbReference>
<dbReference type="RefSeq" id="WP_075131602.1">
    <property type="nucleotide sequence ID" value="NZ_MSIF01000002.1"/>
</dbReference>
<name>A0A7Z1B0V3_9PSEU</name>
<dbReference type="InterPro" id="IPR029063">
    <property type="entry name" value="SAM-dependent_MTases_sf"/>
</dbReference>
<dbReference type="PROSITE" id="PS50926">
    <property type="entry name" value="TRAM"/>
    <property type="match status" value="1"/>
</dbReference>
<dbReference type="SUPFAM" id="SSF50249">
    <property type="entry name" value="Nucleic acid-binding proteins"/>
    <property type="match status" value="1"/>
</dbReference>
<dbReference type="PANTHER" id="PTHR11061:SF30">
    <property type="entry name" value="TRNA (URACIL(54)-C(5))-METHYLTRANSFERASE"/>
    <property type="match status" value="1"/>
</dbReference>
<sequence length="395" mass="42195">MTSWKGRRFEVTVGAVAHGGHCVARHEGRVVFVRHTLPGERVVVAVTEDRGGSFCRADAVEILTPSPARVTPPCPFAGPSRCGGCDWQHATLAEQRSLKAFVVAEQLSRLAGLTVPVTVEPLPGDGRDWRTRTRMTVDRQGRPGFLAHRSHRVVPVSECVIAAPGTVDEVVGRRWRPTASLTVAVDATAHTHIVENDRVVEGGDPVEFAARRHWHVAPDGFWQTHPDAADQYAEVIESWSDATEGECVWDLYSGVGLFAAVLAAQVGPTGTVLSIEGDPEASRLAAANLADLPQVETLSGPVTAMIDKAPAPAVVVLDPPRKGAGRDIVESIAAHHPRRVVYVACDPAALARGVATFAQNGYTLTDLRAFDAFPMTHHVECIALLTRTDTVGGAG</sequence>
<gene>
    <name evidence="6" type="ORF">BLA60_05265</name>
</gene>
<dbReference type="EMBL" id="MSIF01000002">
    <property type="protein sequence ID" value="OLF12695.1"/>
    <property type="molecule type" value="Genomic_DNA"/>
</dbReference>
<evidence type="ECO:0000256" key="3">
    <source>
        <dbReference type="ARBA" id="ARBA00022691"/>
    </source>
</evidence>
<dbReference type="AlphaFoldDB" id="A0A7Z1B0V3"/>
<feature type="active site" description="Nucleophile" evidence="4">
    <location>
        <position position="345"/>
    </location>
</feature>
<evidence type="ECO:0000256" key="1">
    <source>
        <dbReference type="ARBA" id="ARBA00022603"/>
    </source>
</evidence>
<evidence type="ECO:0000259" key="5">
    <source>
        <dbReference type="PROSITE" id="PS50926"/>
    </source>
</evidence>
<keyword evidence="2 4" id="KW-0808">Transferase</keyword>
<feature type="domain" description="TRAM" evidence="5">
    <location>
        <begin position="2"/>
        <end position="61"/>
    </location>
</feature>
<accession>A0A7Z1B0V3</accession>
<evidence type="ECO:0000256" key="4">
    <source>
        <dbReference type="PROSITE-ProRule" id="PRU01024"/>
    </source>
</evidence>
<dbReference type="GO" id="GO:0070475">
    <property type="term" value="P:rRNA base methylation"/>
    <property type="evidence" value="ECO:0007669"/>
    <property type="project" value="TreeGrafter"/>
</dbReference>
<evidence type="ECO:0000313" key="7">
    <source>
        <dbReference type="Proteomes" id="UP000185696"/>
    </source>
</evidence>
<reference evidence="6 7" key="1">
    <citation type="submission" date="2016-12" db="EMBL/GenBank/DDBJ databases">
        <title>The draft genome sequence of Actinophytocola xinjiangensis.</title>
        <authorList>
            <person name="Wang W."/>
            <person name="Yuan L."/>
        </authorList>
    </citation>
    <scope>NUCLEOTIDE SEQUENCE [LARGE SCALE GENOMIC DNA]</scope>
    <source>
        <strain evidence="6 7">CGMCC 4.4663</strain>
    </source>
</reference>
<dbReference type="Gene3D" id="3.40.50.150">
    <property type="entry name" value="Vaccinia Virus protein VP39"/>
    <property type="match status" value="2"/>
</dbReference>
<proteinExistence type="inferred from homology"/>
<dbReference type="PROSITE" id="PS01231">
    <property type="entry name" value="TRMA_2"/>
    <property type="match status" value="1"/>
</dbReference>
<protein>
    <submittedName>
        <fullName evidence="6">RNA methyltransferase</fullName>
    </submittedName>
</protein>
<dbReference type="SUPFAM" id="SSF53335">
    <property type="entry name" value="S-adenosyl-L-methionine-dependent methyltransferases"/>
    <property type="match status" value="1"/>
</dbReference>
<dbReference type="PROSITE" id="PS51687">
    <property type="entry name" value="SAM_MT_RNA_M5U"/>
    <property type="match status" value="1"/>
</dbReference>
<feature type="binding site" evidence="4">
    <location>
        <position position="252"/>
    </location>
    <ligand>
        <name>S-adenosyl-L-methionine</name>
        <dbReference type="ChEBI" id="CHEBI:59789"/>
    </ligand>
</feature>
<dbReference type="GO" id="GO:0070041">
    <property type="term" value="F:rRNA (uridine-C5-)-methyltransferase activity"/>
    <property type="evidence" value="ECO:0007669"/>
    <property type="project" value="TreeGrafter"/>
</dbReference>
<dbReference type="Pfam" id="PF01938">
    <property type="entry name" value="TRAM"/>
    <property type="match status" value="1"/>
</dbReference>
<feature type="binding site" evidence="4">
    <location>
        <position position="318"/>
    </location>
    <ligand>
        <name>S-adenosyl-L-methionine</name>
        <dbReference type="ChEBI" id="CHEBI:59789"/>
    </ligand>
</feature>
<feature type="binding site" evidence="4">
    <location>
        <position position="223"/>
    </location>
    <ligand>
        <name>S-adenosyl-L-methionine</name>
        <dbReference type="ChEBI" id="CHEBI:59789"/>
    </ligand>
</feature>
<dbReference type="Proteomes" id="UP000185696">
    <property type="component" value="Unassembled WGS sequence"/>
</dbReference>
<comment type="similarity">
    <text evidence="4">Belongs to the class I-like SAM-binding methyltransferase superfamily. RNA M5U methyltransferase family.</text>
</comment>
<dbReference type="PANTHER" id="PTHR11061">
    <property type="entry name" value="RNA M5U METHYLTRANSFERASE"/>
    <property type="match status" value="1"/>
</dbReference>
<keyword evidence="7" id="KW-1185">Reference proteome</keyword>
<keyword evidence="3 4" id="KW-0949">S-adenosyl-L-methionine</keyword>
<evidence type="ECO:0000256" key="2">
    <source>
        <dbReference type="ARBA" id="ARBA00022679"/>
    </source>
</evidence>
<comment type="caution">
    <text evidence="6">The sequence shown here is derived from an EMBL/GenBank/DDBJ whole genome shotgun (WGS) entry which is preliminary data.</text>
</comment>
<dbReference type="Gene3D" id="2.40.50.140">
    <property type="entry name" value="Nucleic acid-binding proteins"/>
    <property type="match status" value="1"/>
</dbReference>
<dbReference type="Pfam" id="PF05958">
    <property type="entry name" value="tRNA_U5-meth_tr"/>
    <property type="match status" value="1"/>
</dbReference>
<evidence type="ECO:0000313" key="6">
    <source>
        <dbReference type="EMBL" id="OLF12695.1"/>
    </source>
</evidence>
<dbReference type="Gene3D" id="2.40.50.1070">
    <property type="match status" value="1"/>
</dbReference>
<organism evidence="6 7">
    <name type="scientific">Actinophytocola xinjiangensis</name>
    <dbReference type="NCBI Taxonomy" id="485602"/>
    <lineage>
        <taxon>Bacteria</taxon>
        <taxon>Bacillati</taxon>
        <taxon>Actinomycetota</taxon>
        <taxon>Actinomycetes</taxon>
        <taxon>Pseudonocardiales</taxon>
        <taxon>Pseudonocardiaceae</taxon>
    </lineage>
</organism>
<dbReference type="InterPro" id="IPR030391">
    <property type="entry name" value="MeTrfase_TrmA_CS"/>
</dbReference>
<feature type="binding site" evidence="4">
    <location>
        <position position="276"/>
    </location>
    <ligand>
        <name>S-adenosyl-L-methionine</name>
        <dbReference type="ChEBI" id="CHEBI:59789"/>
    </ligand>
</feature>
<keyword evidence="1 4" id="KW-0489">Methyltransferase</keyword>
<dbReference type="InterPro" id="IPR012340">
    <property type="entry name" value="NA-bd_OB-fold"/>
</dbReference>